<organism evidence="2 3">
    <name type="scientific">Ceratodon purpureus</name>
    <name type="common">Fire moss</name>
    <name type="synonym">Dicranum purpureum</name>
    <dbReference type="NCBI Taxonomy" id="3225"/>
    <lineage>
        <taxon>Eukaryota</taxon>
        <taxon>Viridiplantae</taxon>
        <taxon>Streptophyta</taxon>
        <taxon>Embryophyta</taxon>
        <taxon>Bryophyta</taxon>
        <taxon>Bryophytina</taxon>
        <taxon>Bryopsida</taxon>
        <taxon>Dicranidae</taxon>
        <taxon>Pseudoditrichales</taxon>
        <taxon>Ditrichaceae</taxon>
        <taxon>Ceratodon</taxon>
    </lineage>
</organism>
<keyword evidence="3" id="KW-1185">Reference proteome</keyword>
<evidence type="ECO:0000313" key="3">
    <source>
        <dbReference type="Proteomes" id="UP000822688"/>
    </source>
</evidence>
<proteinExistence type="predicted"/>
<feature type="chain" id="PRO_5035880524" evidence="1">
    <location>
        <begin position="18"/>
        <end position="54"/>
    </location>
</feature>
<dbReference type="EMBL" id="CM026431">
    <property type="protein sequence ID" value="KAG0558494.1"/>
    <property type="molecule type" value="Genomic_DNA"/>
</dbReference>
<keyword evidence="1" id="KW-0732">Signal</keyword>
<sequence length="54" mass="5932">MLLLCVLECHLLLDLSSFGCLDIFLVVLDEEGELTRLVRGISDEENGLAVKVGK</sequence>
<dbReference type="Proteomes" id="UP000822688">
    <property type="component" value="Chromosome 10"/>
</dbReference>
<reference evidence="2" key="1">
    <citation type="submission" date="2020-06" db="EMBL/GenBank/DDBJ databases">
        <title>WGS assembly of Ceratodon purpureus strain R40.</title>
        <authorList>
            <person name="Carey S.B."/>
            <person name="Jenkins J."/>
            <person name="Shu S."/>
            <person name="Lovell J.T."/>
            <person name="Sreedasyam A."/>
            <person name="Maumus F."/>
            <person name="Tiley G.P."/>
            <person name="Fernandez-Pozo N."/>
            <person name="Barry K."/>
            <person name="Chen C."/>
            <person name="Wang M."/>
            <person name="Lipzen A."/>
            <person name="Daum C."/>
            <person name="Saski C.A."/>
            <person name="Payton A.C."/>
            <person name="Mcbreen J.C."/>
            <person name="Conrad R.E."/>
            <person name="Kollar L.M."/>
            <person name="Olsson S."/>
            <person name="Huttunen S."/>
            <person name="Landis J.B."/>
            <person name="Wickett N.J."/>
            <person name="Johnson M.G."/>
            <person name="Rensing S.A."/>
            <person name="Grimwood J."/>
            <person name="Schmutz J."/>
            <person name="Mcdaniel S.F."/>
        </authorList>
    </citation>
    <scope>NUCLEOTIDE SEQUENCE</scope>
    <source>
        <strain evidence="2">R40</strain>
    </source>
</reference>
<name>A0A8T0GJS8_CERPU</name>
<comment type="caution">
    <text evidence="2">The sequence shown here is derived from an EMBL/GenBank/DDBJ whole genome shotgun (WGS) entry which is preliminary data.</text>
</comment>
<evidence type="ECO:0000256" key="1">
    <source>
        <dbReference type="SAM" id="SignalP"/>
    </source>
</evidence>
<accession>A0A8T0GJS8</accession>
<dbReference type="AlphaFoldDB" id="A0A8T0GJS8"/>
<evidence type="ECO:0000313" key="2">
    <source>
        <dbReference type="EMBL" id="KAG0558494.1"/>
    </source>
</evidence>
<gene>
    <name evidence="2" type="ORF">KC19_10G032500</name>
</gene>
<feature type="signal peptide" evidence="1">
    <location>
        <begin position="1"/>
        <end position="17"/>
    </location>
</feature>
<protein>
    <submittedName>
        <fullName evidence="2">Uncharacterized protein</fullName>
    </submittedName>
</protein>